<protein>
    <submittedName>
        <fullName evidence="2">Phosphotransferase</fullName>
    </submittedName>
</protein>
<proteinExistence type="predicted"/>
<gene>
    <name evidence="2" type="ORF">H5P30_12945</name>
</gene>
<evidence type="ECO:0000259" key="1">
    <source>
        <dbReference type="SMART" id="SM00587"/>
    </source>
</evidence>
<dbReference type="GO" id="GO:0016740">
    <property type="term" value="F:transferase activity"/>
    <property type="evidence" value="ECO:0007669"/>
    <property type="project" value="UniProtKB-KW"/>
</dbReference>
<reference evidence="2 3" key="1">
    <citation type="submission" date="2020-07" db="EMBL/GenBank/DDBJ databases">
        <authorList>
            <person name="Feng X."/>
        </authorList>
    </citation>
    <scope>NUCLEOTIDE SEQUENCE [LARGE SCALE GENOMIC DNA]</scope>
    <source>
        <strain evidence="2 3">JCM14086</strain>
    </source>
</reference>
<dbReference type="PANTHER" id="PTHR11012">
    <property type="entry name" value="PROTEIN KINASE-LIKE DOMAIN-CONTAINING"/>
    <property type="match status" value="1"/>
</dbReference>
<organism evidence="2 3">
    <name type="scientific">Puniceicoccus vermicola</name>
    <dbReference type="NCBI Taxonomy" id="388746"/>
    <lineage>
        <taxon>Bacteria</taxon>
        <taxon>Pseudomonadati</taxon>
        <taxon>Verrucomicrobiota</taxon>
        <taxon>Opitutia</taxon>
        <taxon>Puniceicoccales</taxon>
        <taxon>Puniceicoccaceae</taxon>
        <taxon>Puniceicoccus</taxon>
    </lineage>
</organism>
<name>A0A7X1B196_9BACT</name>
<feature type="domain" description="CHK kinase-like" evidence="1">
    <location>
        <begin position="112"/>
        <end position="271"/>
    </location>
</feature>
<keyword evidence="2" id="KW-0808">Transferase</keyword>
<dbReference type="InterPro" id="IPR004119">
    <property type="entry name" value="EcKL"/>
</dbReference>
<dbReference type="Gene3D" id="3.90.1200.10">
    <property type="match status" value="1"/>
</dbReference>
<dbReference type="RefSeq" id="WP_185693349.1">
    <property type="nucleotide sequence ID" value="NZ_JACHVA010000101.1"/>
</dbReference>
<evidence type="ECO:0000313" key="2">
    <source>
        <dbReference type="EMBL" id="MBC2602683.1"/>
    </source>
</evidence>
<dbReference type="SMART" id="SM00587">
    <property type="entry name" value="CHK"/>
    <property type="match status" value="1"/>
</dbReference>
<dbReference type="EMBL" id="JACHVA010000101">
    <property type="protein sequence ID" value="MBC2602683.1"/>
    <property type="molecule type" value="Genomic_DNA"/>
</dbReference>
<dbReference type="SUPFAM" id="SSF56112">
    <property type="entry name" value="Protein kinase-like (PK-like)"/>
    <property type="match status" value="1"/>
</dbReference>
<dbReference type="InterPro" id="IPR015897">
    <property type="entry name" value="CHK_kinase-like"/>
</dbReference>
<accession>A0A7X1B196</accession>
<comment type="caution">
    <text evidence="2">The sequence shown here is derived from an EMBL/GenBank/DDBJ whole genome shotgun (WGS) entry which is preliminary data.</text>
</comment>
<dbReference type="Pfam" id="PF02958">
    <property type="entry name" value="EcKL"/>
    <property type="match status" value="1"/>
</dbReference>
<dbReference type="PANTHER" id="PTHR11012:SF30">
    <property type="entry name" value="PROTEIN KINASE-LIKE DOMAIN-CONTAINING"/>
    <property type="match status" value="1"/>
</dbReference>
<sequence length="331" mass="37160">MQQSIESIVQHATGAVRVEESSVLQTLWSGYGSIVRYRVEGAKVPSVIVKHVSPPSDATHPRGWNTDISHRRKLHSYEVETTWYRDFANRCRENCRVPHCWAVVKDGDEVVMVLEDLDASGFPGRRASVSEGERKACLHWLAHFHAQFLGEKPSGLWSSGTYWHLETRPDELKVLAEEDAELHAAAEAIDTRLKASPFQTWVHGDAKLANFCFSETGSAVAAVDFQYVGGGCGMKDVAYFIGSCLREEECDAAEESLLDFYFQSLREAVLANGKGVDPDALESDWRALYPVAWTDFHRFLKGWSPGHWKIHSYSERLARSVVAAWKKGTTK</sequence>
<dbReference type="Proteomes" id="UP000525652">
    <property type="component" value="Unassembled WGS sequence"/>
</dbReference>
<keyword evidence="3" id="KW-1185">Reference proteome</keyword>
<evidence type="ECO:0000313" key="3">
    <source>
        <dbReference type="Proteomes" id="UP000525652"/>
    </source>
</evidence>
<dbReference type="InterPro" id="IPR011009">
    <property type="entry name" value="Kinase-like_dom_sf"/>
</dbReference>
<dbReference type="AlphaFoldDB" id="A0A7X1B196"/>